<accession>A0ABY6DRM4</accession>
<comment type="subunit">
    <text evidence="5 6">The basal body constitutes a major portion of the flagellar organelle and consists of four rings (L,P,S, and M) mounted on a central rod. The rod consists of about 26 subunits of FlgG in the distal portion, and FlgB, FlgC and FlgF are thought to build up the proximal portion of the rod with about 6 subunits each.</text>
</comment>
<organism evidence="9 10">
    <name type="scientific">Chitiniphilus purpureus</name>
    <dbReference type="NCBI Taxonomy" id="2981137"/>
    <lineage>
        <taxon>Bacteria</taxon>
        <taxon>Pseudomonadati</taxon>
        <taxon>Pseudomonadota</taxon>
        <taxon>Betaproteobacteria</taxon>
        <taxon>Neisseriales</taxon>
        <taxon>Chitinibacteraceae</taxon>
        <taxon>Chitiniphilus</taxon>
    </lineage>
</organism>
<dbReference type="NCBIfam" id="TIGR01395">
    <property type="entry name" value="FlgC"/>
    <property type="match status" value="1"/>
</dbReference>
<keyword evidence="4 6" id="KW-0975">Bacterial flagellum</keyword>
<evidence type="ECO:0000256" key="1">
    <source>
        <dbReference type="ARBA" id="ARBA00004117"/>
    </source>
</evidence>
<feature type="domain" description="Flagellar basal-body/hook protein C-terminal" evidence="8">
    <location>
        <begin position="89"/>
        <end position="133"/>
    </location>
</feature>
<evidence type="ECO:0000313" key="9">
    <source>
        <dbReference type="EMBL" id="UXY17011.1"/>
    </source>
</evidence>
<dbReference type="InterPro" id="IPR006299">
    <property type="entry name" value="FlgC"/>
</dbReference>
<dbReference type="Proteomes" id="UP001061302">
    <property type="component" value="Chromosome"/>
</dbReference>
<dbReference type="Pfam" id="PF00460">
    <property type="entry name" value="Flg_bb_rod"/>
    <property type="match status" value="1"/>
</dbReference>
<evidence type="ECO:0000256" key="4">
    <source>
        <dbReference type="ARBA" id="ARBA00023143"/>
    </source>
</evidence>
<protein>
    <recommendedName>
        <fullName evidence="3 6">Flagellar basal-body rod protein FlgC</fullName>
    </recommendedName>
</protein>
<dbReference type="PANTHER" id="PTHR30435:SF2">
    <property type="entry name" value="FLAGELLAR BASAL-BODY ROD PROTEIN FLGC"/>
    <property type="match status" value="1"/>
</dbReference>
<gene>
    <name evidence="9" type="primary">flgC</name>
    <name evidence="9" type="ORF">N8I74_08375</name>
</gene>
<dbReference type="EMBL" id="CP106753">
    <property type="protein sequence ID" value="UXY17011.1"/>
    <property type="molecule type" value="Genomic_DNA"/>
</dbReference>
<dbReference type="InterPro" id="IPR010930">
    <property type="entry name" value="Flg_bb/hook_C_dom"/>
</dbReference>
<evidence type="ECO:0000256" key="5">
    <source>
        <dbReference type="ARBA" id="ARBA00025933"/>
    </source>
</evidence>
<comment type="similarity">
    <text evidence="2">Belongs to the flagella basal body rod proteins family.</text>
</comment>
<dbReference type="InterPro" id="IPR019776">
    <property type="entry name" value="Flagellar_basal_body_rod_CS"/>
</dbReference>
<dbReference type="PANTHER" id="PTHR30435">
    <property type="entry name" value="FLAGELLAR PROTEIN"/>
    <property type="match status" value="1"/>
</dbReference>
<name>A0ABY6DRM4_9NEIS</name>
<comment type="subcellular location">
    <subcellularLocation>
        <location evidence="1 6">Bacterial flagellum basal body</location>
    </subcellularLocation>
</comment>
<feature type="domain" description="Flagellar basal body rod protein N-terminal" evidence="7">
    <location>
        <begin position="8"/>
        <end position="31"/>
    </location>
</feature>
<keyword evidence="9" id="KW-0969">Cilium</keyword>
<evidence type="ECO:0000259" key="8">
    <source>
        <dbReference type="Pfam" id="PF06429"/>
    </source>
</evidence>
<dbReference type="InterPro" id="IPR001444">
    <property type="entry name" value="Flag_bb_rod_N"/>
</dbReference>
<dbReference type="RefSeq" id="WP_263126439.1">
    <property type="nucleotide sequence ID" value="NZ_CP106753.1"/>
</dbReference>
<sequence length="136" mass="14672">MSLFRTFDIASSAMQAQSMRLNAVASNLANAESATSANGQPYRARQVVFQSALLDARARLPGVKVAAVVEDQSAPRLVYDPRNPLADANGYIAMPNVSVVEEMTNMMSASRAYQTNADVMNTAKTLMLRTLQLGQS</sequence>
<dbReference type="Pfam" id="PF06429">
    <property type="entry name" value="Flg_bbr_C"/>
    <property type="match status" value="1"/>
</dbReference>
<proteinExistence type="inferred from homology"/>
<keyword evidence="10" id="KW-1185">Reference proteome</keyword>
<dbReference type="PROSITE" id="PS00588">
    <property type="entry name" value="FLAGELLA_BB_ROD"/>
    <property type="match status" value="1"/>
</dbReference>
<reference evidence="9" key="1">
    <citation type="submission" date="2022-10" db="EMBL/GenBank/DDBJ databases">
        <title>Chitiniphilus purpureus sp. nov., a novel chitin-degrading bacterium isolated from crawfish pond sediment.</title>
        <authorList>
            <person name="Li K."/>
        </authorList>
    </citation>
    <scope>NUCLEOTIDE SEQUENCE</scope>
    <source>
        <strain evidence="9">CD1</strain>
    </source>
</reference>
<evidence type="ECO:0000256" key="3">
    <source>
        <dbReference type="ARBA" id="ARBA00017941"/>
    </source>
</evidence>
<evidence type="ECO:0000256" key="2">
    <source>
        <dbReference type="ARBA" id="ARBA00009677"/>
    </source>
</evidence>
<evidence type="ECO:0000313" key="10">
    <source>
        <dbReference type="Proteomes" id="UP001061302"/>
    </source>
</evidence>
<keyword evidence="9" id="KW-0966">Cell projection</keyword>
<evidence type="ECO:0000259" key="7">
    <source>
        <dbReference type="Pfam" id="PF00460"/>
    </source>
</evidence>
<keyword evidence="9" id="KW-0282">Flagellum</keyword>
<evidence type="ECO:0000256" key="6">
    <source>
        <dbReference type="RuleBase" id="RU362062"/>
    </source>
</evidence>